<name>A0AAV3PHG7_LITER</name>
<dbReference type="PANTHER" id="PTHR36607:SF20">
    <property type="entry name" value="AMINOTRANSFERASE-LIKE PLANT MOBILE DOMAIN-CONTAINING PROTEIN"/>
    <property type="match status" value="1"/>
</dbReference>
<dbReference type="Proteomes" id="UP001454036">
    <property type="component" value="Unassembled WGS sequence"/>
</dbReference>
<evidence type="ECO:0000313" key="2">
    <source>
        <dbReference type="Proteomes" id="UP001454036"/>
    </source>
</evidence>
<dbReference type="PANTHER" id="PTHR36607">
    <property type="entry name" value="1,2-DIHYDROXY-3-KETO-5-METHYLTHIOPENTENE DIOXYGENASE 4"/>
    <property type="match status" value="1"/>
</dbReference>
<keyword evidence="2" id="KW-1185">Reference proteome</keyword>
<organism evidence="1 2">
    <name type="scientific">Lithospermum erythrorhizon</name>
    <name type="common">Purple gromwell</name>
    <name type="synonym">Lithospermum officinale var. erythrorhizon</name>
    <dbReference type="NCBI Taxonomy" id="34254"/>
    <lineage>
        <taxon>Eukaryota</taxon>
        <taxon>Viridiplantae</taxon>
        <taxon>Streptophyta</taxon>
        <taxon>Embryophyta</taxon>
        <taxon>Tracheophyta</taxon>
        <taxon>Spermatophyta</taxon>
        <taxon>Magnoliopsida</taxon>
        <taxon>eudicotyledons</taxon>
        <taxon>Gunneridae</taxon>
        <taxon>Pentapetalae</taxon>
        <taxon>asterids</taxon>
        <taxon>lamiids</taxon>
        <taxon>Boraginales</taxon>
        <taxon>Boraginaceae</taxon>
        <taxon>Boraginoideae</taxon>
        <taxon>Lithospermeae</taxon>
        <taxon>Lithospermum</taxon>
    </lineage>
</organism>
<accession>A0AAV3PHG7</accession>
<evidence type="ECO:0008006" key="3">
    <source>
        <dbReference type="Google" id="ProtNLM"/>
    </source>
</evidence>
<dbReference type="EMBL" id="BAABME010001576">
    <property type="protein sequence ID" value="GAA0150362.1"/>
    <property type="molecule type" value="Genomic_DNA"/>
</dbReference>
<reference evidence="1 2" key="1">
    <citation type="submission" date="2024-01" db="EMBL/GenBank/DDBJ databases">
        <title>The complete chloroplast genome sequence of Lithospermum erythrorhizon: insights into the phylogenetic relationship among Boraginaceae species and the maternal lineages of purple gromwells.</title>
        <authorList>
            <person name="Okada T."/>
            <person name="Watanabe K."/>
        </authorList>
    </citation>
    <scope>NUCLEOTIDE SEQUENCE [LARGE SCALE GENOMIC DNA]</scope>
</reference>
<comment type="caution">
    <text evidence="1">The sequence shown here is derived from an EMBL/GenBank/DDBJ whole genome shotgun (WGS) entry which is preliminary data.</text>
</comment>
<sequence length="382" mass="42233">MDEVVPSAECLSSSLGKKECIPESCCFLLHAYHSLASSSFDSSVSPTELISFWSSLPLGYTWSLTTESDIAGSWSLPCFPRGYVPAHGSCSAESLQVFKRLGVPSSLADEVYCAAFLSCWLCTFVLPLDVTGSIRPSVFKMASYMVDGKIVSFSILVLASIYKGLHLITTARYPNNSACCFPVHYLLGWMGAYLRTYTSLKRYPPGPYMLGFSPAIPGFKSRFRDTVLDFGGLSYQGCQSNPGTCLPSFEFFCIEVADSEEPSDCMITEVADIETSGDEDQTEVVDAEEPSDGMITEGEELKDVFSKARHVKDAWCSVVPPEYEERTARLRQELTELDIHVEDLRRQVIVRESVIIALEADQAEFVLKTPSLEESIEKGRES</sequence>
<dbReference type="AlphaFoldDB" id="A0AAV3PHG7"/>
<proteinExistence type="predicted"/>
<evidence type="ECO:0000313" key="1">
    <source>
        <dbReference type="EMBL" id="GAA0150362.1"/>
    </source>
</evidence>
<gene>
    <name evidence="1" type="ORF">LIER_09319</name>
</gene>
<protein>
    <recommendedName>
        <fullName evidence="3">Aminotransferase-like plant mobile domain-containing protein</fullName>
    </recommendedName>
</protein>